<accession>A0A7S3ZRH0</accession>
<dbReference type="EMBL" id="HBIW01008280">
    <property type="protein sequence ID" value="CAE0691572.1"/>
    <property type="molecule type" value="Transcribed_RNA"/>
</dbReference>
<dbReference type="InterPro" id="IPR011990">
    <property type="entry name" value="TPR-like_helical_dom_sf"/>
</dbReference>
<dbReference type="InterPro" id="IPR050754">
    <property type="entry name" value="FKBP4/5/8-like"/>
</dbReference>
<dbReference type="PANTHER" id="PTHR46512">
    <property type="entry name" value="PEPTIDYLPROLYL ISOMERASE"/>
    <property type="match status" value="1"/>
</dbReference>
<dbReference type="SUPFAM" id="SSF48452">
    <property type="entry name" value="TPR-like"/>
    <property type="match status" value="1"/>
</dbReference>
<reference evidence="2" key="1">
    <citation type="submission" date="2021-01" db="EMBL/GenBank/DDBJ databases">
        <authorList>
            <person name="Corre E."/>
            <person name="Pelletier E."/>
            <person name="Niang G."/>
            <person name="Scheremetjew M."/>
            <person name="Finn R."/>
            <person name="Kale V."/>
            <person name="Holt S."/>
            <person name="Cochrane G."/>
            <person name="Meng A."/>
            <person name="Brown T."/>
            <person name="Cohen L."/>
        </authorList>
    </citation>
    <scope>NUCLEOTIDE SEQUENCE</scope>
    <source>
        <strain evidence="2">CCMP1756</strain>
    </source>
</reference>
<feature type="region of interest" description="Disordered" evidence="1">
    <location>
        <begin position="535"/>
        <end position="554"/>
    </location>
</feature>
<organism evidence="2">
    <name type="scientific">Pelagomonas calceolata</name>
    <dbReference type="NCBI Taxonomy" id="35677"/>
    <lineage>
        <taxon>Eukaryota</taxon>
        <taxon>Sar</taxon>
        <taxon>Stramenopiles</taxon>
        <taxon>Ochrophyta</taxon>
        <taxon>Pelagophyceae</taxon>
        <taxon>Pelagomonadales</taxon>
        <taxon>Pelagomonadaceae</taxon>
        <taxon>Pelagomonas</taxon>
    </lineage>
</organism>
<evidence type="ECO:0008006" key="3">
    <source>
        <dbReference type="Google" id="ProtNLM"/>
    </source>
</evidence>
<sequence length="631" mass="70047">MWGRVDLNYDPDEARKEQEKLREEFARNCQIASENPDWPSNLCKDEWPRPPSSKVSQRAWVEIKGGLRRKVQPTKQGRRVRFGDTVAARLACSSQNEVFSSIEDGRFLVGALAIPRWLSCAAASLVEGERGDFEADDAALPARFAVEGLISFELEILEIVAVVQKTEDASGRLGQGSVLKQTLKDGEEHWRRPTARSDITYSLQARYVPTGWCWPGDDDAVLLVGGCTRESMDETIESRACADPMQRKAEPLRVAAEACAKGETAIVALLDEAFELSLIDFCEVEDCFPERAGAISKKIIQAPDGSRAVPSDLDVVVVRGVVKARDSGTIACAYGTGEGTVSWRLDEDASATFDSASELKAPLCRGIELAIRRMSIGETADVTIHAPDLCFVRPPSTACAPTAPRIDDLQAFHYGGDRGALSAVADSRCYSCPLQCRLELVAIQRFNASSDGDALQRCEARLALAEDAKQRGSQHYDRSAFARASRRYGDALRQIEDAADALEHFENDPENEFDPSEPSRYCKAALDPIIDTPSSDFDYEDLPRPPTFDVPDVPKAEDSLREKRNRRYAELQARCLELERLCRLNRAACDLKRCEYQRVCDDCHSVLKDDPEDLKALFRAVWKSKFTARSC</sequence>
<gene>
    <name evidence="2" type="ORF">PCAL00307_LOCUS7008</name>
</gene>
<protein>
    <recommendedName>
        <fullName evidence="3">Peptidylprolyl isomerase</fullName>
    </recommendedName>
</protein>
<proteinExistence type="predicted"/>
<dbReference type="Gene3D" id="1.25.40.10">
    <property type="entry name" value="Tetratricopeptide repeat domain"/>
    <property type="match status" value="1"/>
</dbReference>
<evidence type="ECO:0000313" key="2">
    <source>
        <dbReference type="EMBL" id="CAE0691572.1"/>
    </source>
</evidence>
<evidence type="ECO:0000256" key="1">
    <source>
        <dbReference type="SAM" id="MobiDB-lite"/>
    </source>
</evidence>
<name>A0A7S3ZRH0_9STRA</name>
<dbReference type="AlphaFoldDB" id="A0A7S3ZRH0"/>